<feature type="non-terminal residue" evidence="3">
    <location>
        <position position="1"/>
    </location>
</feature>
<feature type="compositionally biased region" description="Low complexity" evidence="1">
    <location>
        <begin position="201"/>
        <end position="213"/>
    </location>
</feature>
<gene>
    <name evidence="3" type="ORF">Agub_g350</name>
</gene>
<dbReference type="GO" id="GO:0003904">
    <property type="term" value="F:deoxyribodipyrimidine photo-lyase activity"/>
    <property type="evidence" value="ECO:0007669"/>
    <property type="project" value="TreeGrafter"/>
</dbReference>
<dbReference type="PANTHER" id="PTHR11455:SF9">
    <property type="entry name" value="CRYPTOCHROME CIRCADIAN CLOCK 5 ISOFORM X1"/>
    <property type="match status" value="1"/>
</dbReference>
<evidence type="ECO:0000313" key="4">
    <source>
        <dbReference type="Proteomes" id="UP001054857"/>
    </source>
</evidence>
<feature type="non-terminal residue" evidence="3">
    <location>
        <position position="285"/>
    </location>
</feature>
<dbReference type="EMBL" id="BMAR01000001">
    <property type="protein sequence ID" value="GFR39853.1"/>
    <property type="molecule type" value="Genomic_DNA"/>
</dbReference>
<feature type="region of interest" description="Disordered" evidence="1">
    <location>
        <begin position="148"/>
        <end position="174"/>
    </location>
</feature>
<evidence type="ECO:0000256" key="1">
    <source>
        <dbReference type="SAM" id="MobiDB-lite"/>
    </source>
</evidence>
<name>A0AAD3DDV7_9CHLO</name>
<keyword evidence="4" id="KW-1185">Reference proteome</keyword>
<dbReference type="InterPro" id="IPR002081">
    <property type="entry name" value="Cryptochrome/DNA_photolyase_1"/>
</dbReference>
<evidence type="ECO:0000259" key="2">
    <source>
        <dbReference type="PROSITE" id="PS51645"/>
    </source>
</evidence>
<accession>A0AAD3DDV7</accession>
<proteinExistence type="predicted"/>
<dbReference type="InterPro" id="IPR036155">
    <property type="entry name" value="Crypto/Photolyase_N_sf"/>
</dbReference>
<dbReference type="Pfam" id="PF00875">
    <property type="entry name" value="DNA_photolyase"/>
    <property type="match status" value="1"/>
</dbReference>
<feature type="region of interest" description="Disordered" evidence="1">
    <location>
        <begin position="197"/>
        <end position="249"/>
    </location>
</feature>
<feature type="compositionally biased region" description="Polar residues" evidence="1">
    <location>
        <begin position="150"/>
        <end position="159"/>
    </location>
</feature>
<feature type="domain" description="Photolyase/cryptochrome alpha/beta" evidence="2">
    <location>
        <begin position="69"/>
        <end position="208"/>
    </location>
</feature>
<reference evidence="3 4" key="1">
    <citation type="journal article" date="2021" name="Sci. Rep.">
        <title>Genome sequencing of the multicellular alga Astrephomene provides insights into convergent evolution of germ-soma differentiation.</title>
        <authorList>
            <person name="Yamashita S."/>
            <person name="Yamamoto K."/>
            <person name="Matsuzaki R."/>
            <person name="Suzuki S."/>
            <person name="Yamaguchi H."/>
            <person name="Hirooka S."/>
            <person name="Minakuchi Y."/>
            <person name="Miyagishima S."/>
            <person name="Kawachi M."/>
            <person name="Toyoda A."/>
            <person name="Nozaki H."/>
        </authorList>
    </citation>
    <scope>NUCLEOTIDE SEQUENCE [LARGE SCALE GENOMIC DNA]</scope>
    <source>
        <strain evidence="3 4">NIES-4017</strain>
    </source>
</reference>
<dbReference type="Proteomes" id="UP001054857">
    <property type="component" value="Unassembled WGS sequence"/>
</dbReference>
<sequence>INSMNACLNQRVVRYHACWYLELSCRRNFCLRAPLGQRRRGIVAADSLNIQAPKPSKAAEMSQHAFPQSLSVWWVRRDLRLADNEALTSACEHGEALLPVFCFDPRDIQPRRQQPEGLGVPKLGPFRCRFLLESLRQLRCDLQRPAGQSPLLQQQQPHEQSGWRRAAEEEGARAAEAQLGGTLGGISSGSARTLHASKNISSSSGGDAGGSRSCRPGSDDQGAGGSAGEARVCDSSSSNSNKISSSNISSSSSDLVVRWGRAEQQLPLLLEAVVGANTGLRCVSL</sequence>
<organism evidence="3 4">
    <name type="scientific">Astrephomene gubernaculifera</name>
    <dbReference type="NCBI Taxonomy" id="47775"/>
    <lineage>
        <taxon>Eukaryota</taxon>
        <taxon>Viridiplantae</taxon>
        <taxon>Chlorophyta</taxon>
        <taxon>core chlorophytes</taxon>
        <taxon>Chlorophyceae</taxon>
        <taxon>CS clade</taxon>
        <taxon>Chlamydomonadales</taxon>
        <taxon>Astrephomenaceae</taxon>
        <taxon>Astrephomene</taxon>
    </lineage>
</organism>
<feature type="compositionally biased region" description="Low complexity" evidence="1">
    <location>
        <begin position="235"/>
        <end position="249"/>
    </location>
</feature>
<dbReference type="GO" id="GO:0003677">
    <property type="term" value="F:DNA binding"/>
    <property type="evidence" value="ECO:0007669"/>
    <property type="project" value="TreeGrafter"/>
</dbReference>
<dbReference type="GO" id="GO:0071949">
    <property type="term" value="F:FAD binding"/>
    <property type="evidence" value="ECO:0007669"/>
    <property type="project" value="TreeGrafter"/>
</dbReference>
<dbReference type="SUPFAM" id="SSF52425">
    <property type="entry name" value="Cryptochrome/photolyase, N-terminal domain"/>
    <property type="match status" value="1"/>
</dbReference>
<dbReference type="PROSITE" id="PS51645">
    <property type="entry name" value="PHR_CRY_ALPHA_BETA"/>
    <property type="match status" value="1"/>
</dbReference>
<dbReference type="PANTHER" id="PTHR11455">
    <property type="entry name" value="CRYPTOCHROME"/>
    <property type="match status" value="1"/>
</dbReference>
<feature type="compositionally biased region" description="Basic and acidic residues" evidence="1">
    <location>
        <begin position="161"/>
        <end position="173"/>
    </location>
</feature>
<dbReference type="InterPro" id="IPR014729">
    <property type="entry name" value="Rossmann-like_a/b/a_fold"/>
</dbReference>
<protein>
    <recommendedName>
        <fullName evidence="2">Photolyase/cryptochrome alpha/beta domain-containing protein</fullName>
    </recommendedName>
</protein>
<dbReference type="AlphaFoldDB" id="A0AAD3DDV7"/>
<comment type="caution">
    <text evidence="3">The sequence shown here is derived from an EMBL/GenBank/DDBJ whole genome shotgun (WGS) entry which is preliminary data.</text>
</comment>
<dbReference type="InterPro" id="IPR006050">
    <property type="entry name" value="DNA_photolyase_N"/>
</dbReference>
<evidence type="ECO:0000313" key="3">
    <source>
        <dbReference type="EMBL" id="GFR39853.1"/>
    </source>
</evidence>
<dbReference type="Gene3D" id="3.40.50.620">
    <property type="entry name" value="HUPs"/>
    <property type="match status" value="1"/>
</dbReference>